<sequence length="235" mass="27140">MSYLRRFLFPRWGSLSSSPHCSLRLSLSKSTICERSGLVKIVPKQVCLNSHSYSLTVGRFLRRKIMQCLNLSGLKILKGSFLGFSGATVLIYHHGSVVYAADDHYSDIEEPSEFLKNDLYTFWSLARKFQLPLVLLITILLGWRHPVTLAVNVALLLFCTKPNPFSIYMFVEQLRQRDMRRDPSIQKMKYLYVRKIEVEDYKIMCVAKVELRKVKINVIGILGGWWIFQSSPTGR</sequence>
<proteinExistence type="predicted"/>
<name>A0A2I0B7X9_9ASPA</name>
<keyword evidence="2" id="KW-1185">Reference proteome</keyword>
<gene>
    <name evidence="1" type="ORF">AXF42_Ash004917</name>
</gene>
<dbReference type="OrthoDB" id="748084at2759"/>
<dbReference type="EMBL" id="KZ451906">
    <property type="protein sequence ID" value="PKA63907.1"/>
    <property type="molecule type" value="Genomic_DNA"/>
</dbReference>
<evidence type="ECO:0000313" key="1">
    <source>
        <dbReference type="EMBL" id="PKA63907.1"/>
    </source>
</evidence>
<dbReference type="AlphaFoldDB" id="A0A2I0B7X9"/>
<evidence type="ECO:0000313" key="2">
    <source>
        <dbReference type="Proteomes" id="UP000236161"/>
    </source>
</evidence>
<dbReference type="Proteomes" id="UP000236161">
    <property type="component" value="Unassembled WGS sequence"/>
</dbReference>
<accession>A0A2I0B7X9</accession>
<reference evidence="1 2" key="1">
    <citation type="journal article" date="2017" name="Nature">
        <title>The Apostasia genome and the evolution of orchids.</title>
        <authorList>
            <person name="Zhang G.Q."/>
            <person name="Liu K.W."/>
            <person name="Li Z."/>
            <person name="Lohaus R."/>
            <person name="Hsiao Y.Y."/>
            <person name="Niu S.C."/>
            <person name="Wang J.Y."/>
            <person name="Lin Y.C."/>
            <person name="Xu Q."/>
            <person name="Chen L.J."/>
            <person name="Yoshida K."/>
            <person name="Fujiwara S."/>
            <person name="Wang Z.W."/>
            <person name="Zhang Y.Q."/>
            <person name="Mitsuda N."/>
            <person name="Wang M."/>
            <person name="Liu G.H."/>
            <person name="Pecoraro L."/>
            <person name="Huang H.X."/>
            <person name="Xiao X.J."/>
            <person name="Lin M."/>
            <person name="Wu X.Y."/>
            <person name="Wu W.L."/>
            <person name="Chen Y.Y."/>
            <person name="Chang S.B."/>
            <person name="Sakamoto S."/>
            <person name="Ohme-Takagi M."/>
            <person name="Yagi M."/>
            <person name="Zeng S.J."/>
            <person name="Shen C.Y."/>
            <person name="Yeh C.M."/>
            <person name="Luo Y.B."/>
            <person name="Tsai W.C."/>
            <person name="Van de Peer Y."/>
            <person name="Liu Z.J."/>
        </authorList>
    </citation>
    <scope>NUCLEOTIDE SEQUENCE [LARGE SCALE GENOMIC DNA]</scope>
    <source>
        <strain evidence="2">cv. Shenzhen</strain>
        <tissue evidence="1">Stem</tissue>
    </source>
</reference>
<organism evidence="1 2">
    <name type="scientific">Apostasia shenzhenica</name>
    <dbReference type="NCBI Taxonomy" id="1088818"/>
    <lineage>
        <taxon>Eukaryota</taxon>
        <taxon>Viridiplantae</taxon>
        <taxon>Streptophyta</taxon>
        <taxon>Embryophyta</taxon>
        <taxon>Tracheophyta</taxon>
        <taxon>Spermatophyta</taxon>
        <taxon>Magnoliopsida</taxon>
        <taxon>Liliopsida</taxon>
        <taxon>Asparagales</taxon>
        <taxon>Orchidaceae</taxon>
        <taxon>Apostasioideae</taxon>
        <taxon>Apostasia</taxon>
    </lineage>
</organism>
<protein>
    <submittedName>
        <fullName evidence="1">Uncharacterized protein</fullName>
    </submittedName>
</protein>